<organism evidence="1 2">
    <name type="scientific">Photobacterium ganghwense</name>
    <dbReference type="NCBI Taxonomy" id="320778"/>
    <lineage>
        <taxon>Bacteria</taxon>
        <taxon>Pseudomonadati</taxon>
        <taxon>Pseudomonadota</taxon>
        <taxon>Gammaproteobacteria</taxon>
        <taxon>Vibrionales</taxon>
        <taxon>Vibrionaceae</taxon>
        <taxon>Photobacterium</taxon>
    </lineage>
</organism>
<name>A0A0J1HFX4_9GAMM</name>
<gene>
    <name evidence="1" type="ORF">ABT57_08415</name>
</gene>
<evidence type="ECO:0000313" key="2">
    <source>
        <dbReference type="Proteomes" id="UP000035909"/>
    </source>
</evidence>
<dbReference type="PROSITE" id="PS50231">
    <property type="entry name" value="RICIN_B_LECTIN"/>
    <property type="match status" value="1"/>
</dbReference>
<dbReference type="PATRIC" id="fig|320778.3.peg.1825"/>
<comment type="caution">
    <text evidence="1">The sequence shown here is derived from an EMBL/GenBank/DDBJ whole genome shotgun (WGS) entry which is preliminary data.</text>
</comment>
<dbReference type="AlphaFoldDB" id="A0A0J1HFX4"/>
<accession>A0A0J1HFX4</accession>
<dbReference type="EMBL" id="LDOU01000006">
    <property type="protein sequence ID" value="KLV10541.1"/>
    <property type="molecule type" value="Genomic_DNA"/>
</dbReference>
<proteinExistence type="predicted"/>
<dbReference type="Proteomes" id="UP000035909">
    <property type="component" value="Unassembled WGS sequence"/>
</dbReference>
<keyword evidence="2" id="KW-1185">Reference proteome</keyword>
<reference evidence="1 2" key="1">
    <citation type="submission" date="2015-05" db="EMBL/GenBank/DDBJ databases">
        <title>Photobacterium galathea sp. nov.</title>
        <authorList>
            <person name="Machado H."/>
            <person name="Gram L."/>
        </authorList>
    </citation>
    <scope>NUCLEOTIDE SEQUENCE [LARGE SCALE GENOMIC DNA]</scope>
    <source>
        <strain evidence="1 2">DSM 22954</strain>
    </source>
</reference>
<protein>
    <submittedName>
        <fullName evidence="1">Uncharacterized protein</fullName>
    </submittedName>
</protein>
<sequence>MITLRYCAKKQIQDVNQKHQGFVYTEEDQAFRLKTDTSYYLAVTSETQKAGSWVKRPLQLIQCDEAEQSLMKWTVVSE</sequence>
<dbReference type="STRING" id="320778.ABT57_08415"/>
<evidence type="ECO:0000313" key="1">
    <source>
        <dbReference type="EMBL" id="KLV10541.1"/>
    </source>
</evidence>